<feature type="signal peptide" evidence="2">
    <location>
        <begin position="1"/>
        <end position="33"/>
    </location>
</feature>
<name>A0A2A2KCG9_9BILA</name>
<sequence>MKCFPFRYPHKMNSIQLLAVVLSCLLAVQIVVAAVAETQEKAYSNLASLSEPYGVYDIIVPRDTQRFLSQFQESNLFDAPQKKAQSFVRFGKRSSDDSFYRPEKRAQSFVR</sequence>
<dbReference type="Proteomes" id="UP000218231">
    <property type="component" value="Unassembled WGS sequence"/>
</dbReference>
<evidence type="ECO:0000313" key="4">
    <source>
        <dbReference type="Proteomes" id="UP000218231"/>
    </source>
</evidence>
<dbReference type="AlphaFoldDB" id="A0A2A2KCG9"/>
<protein>
    <submittedName>
        <fullName evidence="3">Uncharacterized protein</fullName>
    </submittedName>
</protein>
<feature type="chain" id="PRO_5012087433" evidence="2">
    <location>
        <begin position="34"/>
        <end position="111"/>
    </location>
</feature>
<organism evidence="3 4">
    <name type="scientific">Diploscapter pachys</name>
    <dbReference type="NCBI Taxonomy" id="2018661"/>
    <lineage>
        <taxon>Eukaryota</taxon>
        <taxon>Metazoa</taxon>
        <taxon>Ecdysozoa</taxon>
        <taxon>Nematoda</taxon>
        <taxon>Chromadorea</taxon>
        <taxon>Rhabditida</taxon>
        <taxon>Rhabditina</taxon>
        <taxon>Rhabditomorpha</taxon>
        <taxon>Rhabditoidea</taxon>
        <taxon>Rhabditidae</taxon>
        <taxon>Diploscapter</taxon>
    </lineage>
</organism>
<accession>A0A2A2KCG9</accession>
<comment type="caution">
    <text evidence="3">The sequence shown here is derived from an EMBL/GenBank/DDBJ whole genome shotgun (WGS) entry which is preliminary data.</text>
</comment>
<keyword evidence="4" id="KW-1185">Reference proteome</keyword>
<dbReference type="PROSITE" id="PS51257">
    <property type="entry name" value="PROKAR_LIPOPROTEIN"/>
    <property type="match status" value="1"/>
</dbReference>
<reference evidence="3 4" key="1">
    <citation type="journal article" date="2017" name="Curr. Biol.">
        <title>Genome architecture and evolution of a unichromosomal asexual nematode.</title>
        <authorList>
            <person name="Fradin H."/>
            <person name="Zegar C."/>
            <person name="Gutwein M."/>
            <person name="Lucas J."/>
            <person name="Kovtun M."/>
            <person name="Corcoran D."/>
            <person name="Baugh L.R."/>
            <person name="Kiontke K."/>
            <person name="Gunsalus K."/>
            <person name="Fitch D.H."/>
            <person name="Piano F."/>
        </authorList>
    </citation>
    <scope>NUCLEOTIDE SEQUENCE [LARGE SCALE GENOMIC DNA]</scope>
    <source>
        <strain evidence="3">PF1309</strain>
    </source>
</reference>
<feature type="compositionally biased region" description="Basic and acidic residues" evidence="1">
    <location>
        <begin position="93"/>
        <end position="111"/>
    </location>
</feature>
<evidence type="ECO:0000256" key="2">
    <source>
        <dbReference type="SAM" id="SignalP"/>
    </source>
</evidence>
<feature type="region of interest" description="Disordered" evidence="1">
    <location>
        <begin position="92"/>
        <end position="111"/>
    </location>
</feature>
<dbReference type="OrthoDB" id="5813613at2759"/>
<keyword evidence="2" id="KW-0732">Signal</keyword>
<evidence type="ECO:0000313" key="3">
    <source>
        <dbReference type="EMBL" id="PAV71568.1"/>
    </source>
</evidence>
<gene>
    <name evidence="3" type="ORF">WR25_20524</name>
</gene>
<proteinExistence type="predicted"/>
<dbReference type="EMBL" id="LIAE01008981">
    <property type="protein sequence ID" value="PAV71568.1"/>
    <property type="molecule type" value="Genomic_DNA"/>
</dbReference>
<evidence type="ECO:0000256" key="1">
    <source>
        <dbReference type="SAM" id="MobiDB-lite"/>
    </source>
</evidence>